<dbReference type="GO" id="GO:0007165">
    <property type="term" value="P:signal transduction"/>
    <property type="evidence" value="ECO:0007669"/>
    <property type="project" value="UniProtKB-KW"/>
</dbReference>
<evidence type="ECO:0000256" key="9">
    <source>
        <dbReference type="ARBA" id="ARBA00023224"/>
    </source>
</evidence>
<feature type="non-terminal residue" evidence="11">
    <location>
        <position position="153"/>
    </location>
</feature>
<dbReference type="GO" id="GO:0005886">
    <property type="term" value="C:plasma membrane"/>
    <property type="evidence" value="ECO:0007669"/>
    <property type="project" value="UniProtKB-SubCell"/>
</dbReference>
<keyword evidence="8 11" id="KW-0675">Receptor</keyword>
<dbReference type="InterPro" id="IPR004117">
    <property type="entry name" value="7tm6_olfct_rcpt"/>
</dbReference>
<dbReference type="Pfam" id="PF02949">
    <property type="entry name" value="7tm_6"/>
    <property type="match status" value="1"/>
</dbReference>
<keyword evidence="6 10" id="KW-1133">Transmembrane helix</keyword>
<dbReference type="GO" id="GO:0005549">
    <property type="term" value="F:odorant binding"/>
    <property type="evidence" value="ECO:0007669"/>
    <property type="project" value="InterPro"/>
</dbReference>
<keyword evidence="4 10" id="KW-0812">Transmembrane</keyword>
<name>E2AF67_CAMFO</name>
<evidence type="ECO:0000256" key="5">
    <source>
        <dbReference type="ARBA" id="ARBA00022725"/>
    </source>
</evidence>
<keyword evidence="3" id="KW-0716">Sensory transduction</keyword>
<feature type="transmembrane region" description="Helical" evidence="10">
    <location>
        <begin position="20"/>
        <end position="50"/>
    </location>
</feature>
<dbReference type="InParanoid" id="E2AF67"/>
<dbReference type="PANTHER" id="PTHR21137:SF35">
    <property type="entry name" value="ODORANT RECEPTOR 19A-RELATED"/>
    <property type="match status" value="1"/>
</dbReference>
<dbReference type="PANTHER" id="PTHR21137">
    <property type="entry name" value="ODORANT RECEPTOR"/>
    <property type="match status" value="1"/>
</dbReference>
<dbReference type="EMBL" id="GL439019">
    <property type="protein sequence ID" value="EFN67933.1"/>
    <property type="molecule type" value="Genomic_DNA"/>
</dbReference>
<keyword evidence="9" id="KW-0807">Transducer</keyword>
<accession>E2AF67</accession>
<evidence type="ECO:0000313" key="11">
    <source>
        <dbReference type="EMBL" id="EFN67933.1"/>
    </source>
</evidence>
<evidence type="ECO:0000256" key="1">
    <source>
        <dbReference type="ARBA" id="ARBA00004651"/>
    </source>
</evidence>
<sequence>DDFNKLIQRHIYLIGMIRKLADVISFILLVELFIISVCLCIMGFQFIIALKNRDTVMMGQSLMAQTVFLITLSVYSYIGRYLKSQMEDIGHSIYQNAWYEFPVKLMRNLVFIFMQTEGPAMFQAGNFIAINLSTLVNILKTSFSYLSVLRIMV</sequence>
<evidence type="ECO:0000256" key="6">
    <source>
        <dbReference type="ARBA" id="ARBA00022989"/>
    </source>
</evidence>
<evidence type="ECO:0000256" key="3">
    <source>
        <dbReference type="ARBA" id="ARBA00022606"/>
    </source>
</evidence>
<dbReference type="OrthoDB" id="8185860at2759"/>
<keyword evidence="5" id="KW-0552">Olfaction</keyword>
<keyword evidence="12" id="KW-1185">Reference proteome</keyword>
<evidence type="ECO:0000256" key="4">
    <source>
        <dbReference type="ARBA" id="ARBA00022692"/>
    </source>
</evidence>
<evidence type="ECO:0000256" key="8">
    <source>
        <dbReference type="ARBA" id="ARBA00023170"/>
    </source>
</evidence>
<protein>
    <submittedName>
        <fullName evidence="11">Odorant receptor 2a</fullName>
    </submittedName>
</protein>
<feature type="transmembrane region" description="Helical" evidence="10">
    <location>
        <begin position="62"/>
        <end position="78"/>
    </location>
</feature>
<dbReference type="GO" id="GO:0004984">
    <property type="term" value="F:olfactory receptor activity"/>
    <property type="evidence" value="ECO:0007669"/>
    <property type="project" value="InterPro"/>
</dbReference>
<comment type="subcellular location">
    <subcellularLocation>
        <location evidence="1">Cell membrane</location>
        <topology evidence="1">Multi-pass membrane protein</topology>
    </subcellularLocation>
</comment>
<proteinExistence type="predicted"/>
<organism evidence="12">
    <name type="scientific">Camponotus floridanus</name>
    <name type="common">Florida carpenter ant</name>
    <dbReference type="NCBI Taxonomy" id="104421"/>
    <lineage>
        <taxon>Eukaryota</taxon>
        <taxon>Metazoa</taxon>
        <taxon>Ecdysozoa</taxon>
        <taxon>Arthropoda</taxon>
        <taxon>Hexapoda</taxon>
        <taxon>Insecta</taxon>
        <taxon>Pterygota</taxon>
        <taxon>Neoptera</taxon>
        <taxon>Endopterygota</taxon>
        <taxon>Hymenoptera</taxon>
        <taxon>Apocrita</taxon>
        <taxon>Aculeata</taxon>
        <taxon>Formicoidea</taxon>
        <taxon>Formicidae</taxon>
        <taxon>Formicinae</taxon>
        <taxon>Camponotus</taxon>
    </lineage>
</organism>
<keyword evidence="2" id="KW-1003">Cell membrane</keyword>
<dbReference type="Proteomes" id="UP000000311">
    <property type="component" value="Unassembled WGS sequence"/>
</dbReference>
<reference evidence="11 12" key="1">
    <citation type="journal article" date="2010" name="Science">
        <title>Genomic comparison of the ants Camponotus floridanus and Harpegnathos saltator.</title>
        <authorList>
            <person name="Bonasio R."/>
            <person name="Zhang G."/>
            <person name="Ye C."/>
            <person name="Mutti N.S."/>
            <person name="Fang X."/>
            <person name="Qin N."/>
            <person name="Donahue G."/>
            <person name="Yang P."/>
            <person name="Li Q."/>
            <person name="Li C."/>
            <person name="Zhang P."/>
            <person name="Huang Z."/>
            <person name="Berger S.L."/>
            <person name="Reinberg D."/>
            <person name="Wang J."/>
            <person name="Liebig J."/>
        </authorList>
    </citation>
    <scope>NUCLEOTIDE SEQUENCE [LARGE SCALE GENOMIC DNA]</scope>
    <source>
        <strain evidence="12">C129</strain>
    </source>
</reference>
<dbReference type="AlphaFoldDB" id="E2AF67"/>
<keyword evidence="7 10" id="KW-0472">Membrane</keyword>
<evidence type="ECO:0000256" key="10">
    <source>
        <dbReference type="SAM" id="Phobius"/>
    </source>
</evidence>
<gene>
    <name evidence="11" type="ORF">EAG_14057</name>
</gene>
<evidence type="ECO:0000256" key="2">
    <source>
        <dbReference type="ARBA" id="ARBA00022475"/>
    </source>
</evidence>
<evidence type="ECO:0000256" key="7">
    <source>
        <dbReference type="ARBA" id="ARBA00023136"/>
    </source>
</evidence>
<feature type="non-terminal residue" evidence="11">
    <location>
        <position position="1"/>
    </location>
</feature>
<evidence type="ECO:0000313" key="12">
    <source>
        <dbReference type="Proteomes" id="UP000000311"/>
    </source>
</evidence>